<dbReference type="PANTHER" id="PTHR43677">
    <property type="entry name" value="SHORT-CHAIN DEHYDROGENASE/REDUCTASE"/>
    <property type="match status" value="1"/>
</dbReference>
<evidence type="ECO:0000313" key="3">
    <source>
        <dbReference type="Proteomes" id="UP000649179"/>
    </source>
</evidence>
<name>A0A917F2Z0_9ACTN</name>
<dbReference type="InterPro" id="IPR013149">
    <property type="entry name" value="ADH-like_C"/>
</dbReference>
<dbReference type="Gene3D" id="3.90.180.10">
    <property type="entry name" value="Medium-chain alcohol dehydrogenases, catalytic domain"/>
    <property type="match status" value="1"/>
</dbReference>
<dbReference type="EMBL" id="BMKQ01000001">
    <property type="protein sequence ID" value="GGF47635.1"/>
    <property type="molecule type" value="Genomic_DNA"/>
</dbReference>
<dbReference type="Proteomes" id="UP000649179">
    <property type="component" value="Unassembled WGS sequence"/>
</dbReference>
<dbReference type="InterPro" id="IPR051397">
    <property type="entry name" value="Zn-ADH-like_protein"/>
</dbReference>
<dbReference type="InterPro" id="IPR020843">
    <property type="entry name" value="ER"/>
</dbReference>
<keyword evidence="3" id="KW-1185">Reference proteome</keyword>
<dbReference type="Pfam" id="PF08240">
    <property type="entry name" value="ADH_N"/>
    <property type="match status" value="1"/>
</dbReference>
<dbReference type="Pfam" id="PF00107">
    <property type="entry name" value="ADH_zinc_N"/>
    <property type="match status" value="1"/>
</dbReference>
<reference evidence="2" key="2">
    <citation type="submission" date="2020-09" db="EMBL/GenBank/DDBJ databases">
        <authorList>
            <person name="Sun Q."/>
            <person name="Zhou Y."/>
        </authorList>
    </citation>
    <scope>NUCLEOTIDE SEQUENCE</scope>
    <source>
        <strain evidence="2">CGMCC 1.16067</strain>
    </source>
</reference>
<dbReference type="PRINTS" id="PR00081">
    <property type="entry name" value="GDHRDH"/>
</dbReference>
<dbReference type="PROSITE" id="PS01162">
    <property type="entry name" value="QOR_ZETA_CRYSTAL"/>
    <property type="match status" value="1"/>
</dbReference>
<dbReference type="SUPFAM" id="SSF50129">
    <property type="entry name" value="GroES-like"/>
    <property type="match status" value="1"/>
</dbReference>
<dbReference type="InterPro" id="IPR011032">
    <property type="entry name" value="GroES-like_sf"/>
</dbReference>
<dbReference type="InterPro" id="IPR036291">
    <property type="entry name" value="NAD(P)-bd_dom_sf"/>
</dbReference>
<evidence type="ECO:0000259" key="1">
    <source>
        <dbReference type="SMART" id="SM00829"/>
    </source>
</evidence>
<gene>
    <name evidence="2" type="ORF">GCM10011519_22100</name>
</gene>
<dbReference type="SUPFAM" id="SSF51735">
    <property type="entry name" value="NAD(P)-binding Rossmann-fold domains"/>
    <property type="match status" value="1"/>
</dbReference>
<dbReference type="InterPro" id="IPR013154">
    <property type="entry name" value="ADH-like_N"/>
</dbReference>
<dbReference type="SMART" id="SM00829">
    <property type="entry name" value="PKS_ER"/>
    <property type="match status" value="1"/>
</dbReference>
<dbReference type="RefSeq" id="WP_188779814.1">
    <property type="nucleotide sequence ID" value="NZ_BMKQ01000001.1"/>
</dbReference>
<organism evidence="2 3">
    <name type="scientific">Marmoricola endophyticus</name>
    <dbReference type="NCBI Taxonomy" id="2040280"/>
    <lineage>
        <taxon>Bacteria</taxon>
        <taxon>Bacillati</taxon>
        <taxon>Actinomycetota</taxon>
        <taxon>Actinomycetes</taxon>
        <taxon>Propionibacteriales</taxon>
        <taxon>Nocardioidaceae</taxon>
        <taxon>Marmoricola</taxon>
    </lineage>
</organism>
<evidence type="ECO:0000313" key="2">
    <source>
        <dbReference type="EMBL" id="GGF47635.1"/>
    </source>
</evidence>
<dbReference type="CDD" id="cd08241">
    <property type="entry name" value="QOR1"/>
    <property type="match status" value="1"/>
</dbReference>
<dbReference type="AlphaFoldDB" id="A0A917F2Z0"/>
<proteinExistence type="predicted"/>
<dbReference type="Gene3D" id="3.40.50.720">
    <property type="entry name" value="NAD(P)-binding Rossmann-like Domain"/>
    <property type="match status" value="1"/>
</dbReference>
<dbReference type="InterPro" id="IPR002364">
    <property type="entry name" value="Quin_OxRdtase/zeta-crystal_CS"/>
</dbReference>
<comment type="caution">
    <text evidence="2">The sequence shown here is derived from an EMBL/GenBank/DDBJ whole genome shotgun (WGS) entry which is preliminary data.</text>
</comment>
<protein>
    <submittedName>
        <fullName evidence="2">NADPH:quinone oxidoreductase</fullName>
    </submittedName>
</protein>
<feature type="domain" description="Enoyl reductase (ER)" evidence="1">
    <location>
        <begin position="7"/>
        <end position="320"/>
    </location>
</feature>
<dbReference type="InterPro" id="IPR002347">
    <property type="entry name" value="SDR_fam"/>
</dbReference>
<dbReference type="GO" id="GO:0008270">
    <property type="term" value="F:zinc ion binding"/>
    <property type="evidence" value="ECO:0007669"/>
    <property type="project" value="InterPro"/>
</dbReference>
<sequence length="322" mass="33429">MRAAMVSSLDGPDAVEVVDVPEPTAGEGQVLVDVQTVGIAWPDLLLSKGEYQVRPELPFALGVDAAGTVREASGEYAAGDRVAVVQSHGSGCEVLAAPSEAVFPLPDEVSFEQAAGIGMNYLTAHFALAVRGSLAEGETVLVTGAAGGLGTALLQVAKGLGARTVGLVSTAEKAEVARTAGADATVVLEELDGRLKDAVVQAAGGPVDIVADVVGGQLFTDYLRCLGEEGRLLVLGFTGGSIPEVKVNRLLLNNVDVRGVGWGAYAMSRRGYMRWQWDALVPMMRAGTVDPPLGPVRPVEEIGAALVEMAERKVLGKTVLRF</sequence>
<dbReference type="GO" id="GO:0016491">
    <property type="term" value="F:oxidoreductase activity"/>
    <property type="evidence" value="ECO:0007669"/>
    <property type="project" value="InterPro"/>
</dbReference>
<accession>A0A917F2Z0</accession>
<reference evidence="2" key="1">
    <citation type="journal article" date="2014" name="Int. J. Syst. Evol. Microbiol.">
        <title>Complete genome sequence of Corynebacterium casei LMG S-19264T (=DSM 44701T), isolated from a smear-ripened cheese.</title>
        <authorList>
            <consortium name="US DOE Joint Genome Institute (JGI-PGF)"/>
            <person name="Walter F."/>
            <person name="Albersmeier A."/>
            <person name="Kalinowski J."/>
            <person name="Ruckert C."/>
        </authorList>
    </citation>
    <scope>NUCLEOTIDE SEQUENCE</scope>
    <source>
        <strain evidence="2">CGMCC 1.16067</strain>
    </source>
</reference>
<dbReference type="PANTHER" id="PTHR43677:SF4">
    <property type="entry name" value="QUINONE OXIDOREDUCTASE-LIKE PROTEIN 2"/>
    <property type="match status" value="1"/>
</dbReference>